<accession>A0A4T0FUA7</accession>
<dbReference type="PROSITE" id="PS00973">
    <property type="entry name" value="USP_2"/>
    <property type="match status" value="1"/>
</dbReference>
<dbReference type="OrthoDB" id="2020758at2759"/>
<evidence type="ECO:0000256" key="5">
    <source>
        <dbReference type="ARBA" id="ARBA00022786"/>
    </source>
</evidence>
<comment type="similarity">
    <text evidence="2">Belongs to the peptidase C19 family.</text>
</comment>
<dbReference type="EC" id="3.4.19.12" evidence="3"/>
<dbReference type="AlphaFoldDB" id="A0A4T0FUA7"/>
<dbReference type="InterPro" id="IPR028889">
    <property type="entry name" value="USP"/>
</dbReference>
<evidence type="ECO:0000256" key="3">
    <source>
        <dbReference type="ARBA" id="ARBA00012759"/>
    </source>
</evidence>
<comment type="catalytic activity">
    <reaction evidence="1">
        <text>Thiol-dependent hydrolysis of ester, thioester, amide, peptide and isopeptide bonds formed by the C-terminal Gly of ubiquitin (a 76-residue protein attached to proteins as an intracellular targeting signal).</text>
        <dbReference type="EC" id="3.4.19.12"/>
    </reaction>
</comment>
<keyword evidence="4" id="KW-0645">Protease</keyword>
<name>A0A4T0FUA7_9BASI</name>
<dbReference type="Gene3D" id="3.90.70.10">
    <property type="entry name" value="Cysteine proteinases"/>
    <property type="match status" value="1"/>
</dbReference>
<organism evidence="10 11">
    <name type="scientific">Wallemia hederae</name>
    <dbReference type="NCBI Taxonomy" id="1540922"/>
    <lineage>
        <taxon>Eukaryota</taxon>
        <taxon>Fungi</taxon>
        <taxon>Dikarya</taxon>
        <taxon>Basidiomycota</taxon>
        <taxon>Wallemiomycotina</taxon>
        <taxon>Wallemiomycetes</taxon>
        <taxon>Wallemiales</taxon>
        <taxon>Wallemiaceae</taxon>
        <taxon>Wallemia</taxon>
    </lineage>
</organism>
<dbReference type="PANTHER" id="PTHR24006">
    <property type="entry name" value="UBIQUITIN CARBOXYL-TERMINAL HYDROLASE"/>
    <property type="match status" value="1"/>
</dbReference>
<evidence type="ECO:0000256" key="1">
    <source>
        <dbReference type="ARBA" id="ARBA00000707"/>
    </source>
</evidence>
<gene>
    <name evidence="10" type="ORF">E3P99_01492</name>
</gene>
<dbReference type="InterPro" id="IPR038765">
    <property type="entry name" value="Papain-like_cys_pep_sf"/>
</dbReference>
<feature type="transmembrane region" description="Helical" evidence="8">
    <location>
        <begin position="7"/>
        <end position="30"/>
    </location>
</feature>
<keyword evidence="7" id="KW-0788">Thiol protease</keyword>
<dbReference type="SUPFAM" id="SSF54001">
    <property type="entry name" value="Cysteine proteinases"/>
    <property type="match status" value="1"/>
</dbReference>
<evidence type="ECO:0000256" key="2">
    <source>
        <dbReference type="ARBA" id="ARBA00009085"/>
    </source>
</evidence>
<dbReference type="InterPro" id="IPR018200">
    <property type="entry name" value="USP_CS"/>
</dbReference>
<protein>
    <recommendedName>
        <fullName evidence="3">ubiquitinyl hydrolase 1</fullName>
        <ecNumber evidence="3">3.4.19.12</ecNumber>
    </recommendedName>
</protein>
<dbReference type="GO" id="GO:0016579">
    <property type="term" value="P:protein deubiquitination"/>
    <property type="evidence" value="ECO:0007669"/>
    <property type="project" value="InterPro"/>
</dbReference>
<evidence type="ECO:0000256" key="6">
    <source>
        <dbReference type="ARBA" id="ARBA00022801"/>
    </source>
</evidence>
<keyword evidence="6" id="KW-0378">Hydrolase</keyword>
<evidence type="ECO:0000256" key="4">
    <source>
        <dbReference type="ARBA" id="ARBA00022670"/>
    </source>
</evidence>
<dbReference type="Proteomes" id="UP000310189">
    <property type="component" value="Unassembled WGS sequence"/>
</dbReference>
<dbReference type="GO" id="GO:0005829">
    <property type="term" value="C:cytosol"/>
    <property type="evidence" value="ECO:0007669"/>
    <property type="project" value="TreeGrafter"/>
</dbReference>
<proteinExistence type="inferred from homology"/>
<keyword evidence="5" id="KW-0833">Ubl conjugation pathway</keyword>
<keyword evidence="8" id="KW-1133">Transmembrane helix</keyword>
<reference evidence="10 11" key="1">
    <citation type="submission" date="2019-03" db="EMBL/GenBank/DDBJ databases">
        <title>Sequencing 23 genomes of Wallemia ichthyophaga.</title>
        <authorList>
            <person name="Gostincar C."/>
        </authorList>
    </citation>
    <scope>NUCLEOTIDE SEQUENCE [LARGE SCALE GENOMIC DNA]</scope>
    <source>
        <strain evidence="10 11">EXF-5753</strain>
    </source>
</reference>
<sequence length="515" mass="55355">MPPSASINFGVELVHLPALLASLFTLVAVAVGPRNFGSFVTMLFSWLAGSAGITPQPLRKECRKPRAGVVENPHGVFPGLRNSSGAHCFLNSTIQSLASLTALETFLEALLADSDSAGVYLPLSEALWDTVQTLNAPSSSRAVHTNTAVIDAFTLALADSSKHMSPARRALSLIRSGQQDAQEMFQCMSQLLAHEEAVVRAAQTREGGLVVHEALKQPTGTHFPMAGLAASRLADLRCGYVEAIRGVPFDALSLNLPMQAACALEDLLAEYTALETIDDAACRRCSLRATLTRLRADVAHLMPADSRSPVSSSRRRRIREAAHRERRLTALLRDGGDLHADPRLADIPLERSGGGSTKQVLIARPPRILGLHINRSAFLPSGTAAKNPCRVVFPETLDLAPFATTGRLETAPRAPLSSARREALEQLAADGTLPHQSLYALASVVVHYGSHASGHYVTFRRAADGWLRASDANVQPVALDDVLAQNPFMLFYERQEAPRAQPPPAHILPAHALLS</sequence>
<dbReference type="EMBL" id="SPNW01000018">
    <property type="protein sequence ID" value="TIA90536.1"/>
    <property type="molecule type" value="Genomic_DNA"/>
</dbReference>
<evidence type="ECO:0000313" key="10">
    <source>
        <dbReference type="EMBL" id="TIA90536.1"/>
    </source>
</evidence>
<dbReference type="GO" id="GO:0005634">
    <property type="term" value="C:nucleus"/>
    <property type="evidence" value="ECO:0007669"/>
    <property type="project" value="TreeGrafter"/>
</dbReference>
<dbReference type="GO" id="GO:0006508">
    <property type="term" value="P:proteolysis"/>
    <property type="evidence" value="ECO:0007669"/>
    <property type="project" value="UniProtKB-KW"/>
</dbReference>
<keyword evidence="8" id="KW-0812">Transmembrane</keyword>
<comment type="caution">
    <text evidence="10">The sequence shown here is derived from an EMBL/GenBank/DDBJ whole genome shotgun (WGS) entry which is preliminary data.</text>
</comment>
<evidence type="ECO:0000256" key="8">
    <source>
        <dbReference type="SAM" id="Phobius"/>
    </source>
</evidence>
<dbReference type="Pfam" id="PF00443">
    <property type="entry name" value="UCH"/>
    <property type="match status" value="1"/>
</dbReference>
<evidence type="ECO:0000313" key="11">
    <source>
        <dbReference type="Proteomes" id="UP000310189"/>
    </source>
</evidence>
<feature type="domain" description="USP" evidence="9">
    <location>
        <begin position="78"/>
        <end position="495"/>
    </location>
</feature>
<dbReference type="InterPro" id="IPR001394">
    <property type="entry name" value="Peptidase_C19_UCH"/>
</dbReference>
<keyword evidence="11" id="KW-1185">Reference proteome</keyword>
<dbReference type="CDD" id="cd02662">
    <property type="entry name" value="Peptidase_C19F"/>
    <property type="match status" value="1"/>
</dbReference>
<dbReference type="InterPro" id="IPR050164">
    <property type="entry name" value="Peptidase_C19"/>
</dbReference>
<dbReference type="GO" id="GO:0004843">
    <property type="term" value="F:cysteine-type deubiquitinase activity"/>
    <property type="evidence" value="ECO:0007669"/>
    <property type="project" value="UniProtKB-EC"/>
</dbReference>
<dbReference type="PROSITE" id="PS50235">
    <property type="entry name" value="USP_3"/>
    <property type="match status" value="1"/>
</dbReference>
<keyword evidence="8" id="KW-0472">Membrane</keyword>
<dbReference type="PANTHER" id="PTHR24006:SF888">
    <property type="entry name" value="UBIQUITIN CARBOXYL-TERMINAL HYDROLASE 30"/>
    <property type="match status" value="1"/>
</dbReference>
<evidence type="ECO:0000259" key="9">
    <source>
        <dbReference type="PROSITE" id="PS50235"/>
    </source>
</evidence>
<evidence type="ECO:0000256" key="7">
    <source>
        <dbReference type="ARBA" id="ARBA00022807"/>
    </source>
</evidence>